<evidence type="ECO:0008006" key="4">
    <source>
        <dbReference type="Google" id="ProtNLM"/>
    </source>
</evidence>
<dbReference type="PANTHER" id="PTHR28307">
    <property type="entry name" value="PROTEIN PAL1"/>
    <property type="match status" value="1"/>
</dbReference>
<protein>
    <recommendedName>
        <fullName evidence="4">Protein PAL1</fullName>
    </recommendedName>
</protein>
<feature type="compositionally biased region" description="Basic residues" evidence="1">
    <location>
        <begin position="199"/>
        <end position="215"/>
    </location>
</feature>
<dbReference type="Pfam" id="PF08316">
    <property type="entry name" value="Pal1"/>
    <property type="match status" value="2"/>
</dbReference>
<feature type="compositionally biased region" description="Low complexity" evidence="1">
    <location>
        <begin position="42"/>
        <end position="61"/>
    </location>
</feature>
<accession>A0A2T0FPV0</accession>
<evidence type="ECO:0000256" key="1">
    <source>
        <dbReference type="SAM" id="MobiDB-lite"/>
    </source>
</evidence>
<evidence type="ECO:0000313" key="2">
    <source>
        <dbReference type="EMBL" id="PRT57023.1"/>
    </source>
</evidence>
<dbReference type="InterPro" id="IPR013226">
    <property type="entry name" value="Pal1"/>
</dbReference>
<keyword evidence="3" id="KW-1185">Reference proteome</keyword>
<feature type="compositionally biased region" description="Basic and acidic residues" evidence="1">
    <location>
        <begin position="120"/>
        <end position="187"/>
    </location>
</feature>
<sequence>MSGNEPVRRGGTPISANNPFRQSMLLRSESPFESDAVYSQPQAAGSSTSVSSSSRGQTSGRLTPPGAPRRVSSNPFEAEQDSAAPSRGVAPPPPSVSRNDLPPPYDDRRRANSDSSAMDENEKDRLARRYEQESRRDPNKRGDYRDRDRERERRYREERNRLRAERDRLRAERDHLRAERSRLKDGKSTGGSGSGSRSSNHHHSSSSSARRNRTRSKSESHKSKTQDGPSLDVIDKLDVTGLFGPGSFHHDGPFDACTPHRNRDAEQGPVAAFPANGPNNSLAVEAPEVSRYKQEQVVFGRDPDVDPVFPEPTESFDPTARTKPVHGTTTLGLGSTTFVDGTPASAKAIEDADHDEQIASSMGRTRSLLRRQNPRKNSGSEGRQAELSARSSNPDRPTSYLHDDEKPSGLLGRVKSLRISRR</sequence>
<name>A0A2T0FPV0_9ASCO</name>
<dbReference type="OrthoDB" id="5352132at2759"/>
<dbReference type="GeneID" id="36518391"/>
<feature type="compositionally biased region" description="Basic and acidic residues" evidence="1">
    <location>
        <begin position="216"/>
        <end position="225"/>
    </location>
</feature>
<feature type="region of interest" description="Disordered" evidence="1">
    <location>
        <begin position="1"/>
        <end position="282"/>
    </location>
</feature>
<evidence type="ECO:0000313" key="3">
    <source>
        <dbReference type="Proteomes" id="UP000238350"/>
    </source>
</evidence>
<dbReference type="RefSeq" id="XP_024666968.1">
    <property type="nucleotide sequence ID" value="XM_024811200.1"/>
</dbReference>
<feature type="compositionally biased region" description="Basic and acidic residues" evidence="1">
    <location>
        <begin position="348"/>
        <end position="357"/>
    </location>
</feature>
<dbReference type="AlphaFoldDB" id="A0A2T0FPV0"/>
<feature type="compositionally biased region" description="Low complexity" evidence="1">
    <location>
        <begin position="327"/>
        <end position="337"/>
    </location>
</feature>
<dbReference type="Proteomes" id="UP000238350">
    <property type="component" value="Unassembled WGS sequence"/>
</dbReference>
<gene>
    <name evidence="2" type="ORF">B9G98_04643</name>
</gene>
<dbReference type="PANTHER" id="PTHR28307:SF2">
    <property type="entry name" value="PROTEIN PAL1"/>
    <property type="match status" value="1"/>
</dbReference>
<reference evidence="2 3" key="1">
    <citation type="submission" date="2017-04" db="EMBL/GenBank/DDBJ databases">
        <title>Genome sequencing of [Candida] sorbophila.</title>
        <authorList>
            <person name="Ahn J.O."/>
        </authorList>
    </citation>
    <scope>NUCLEOTIDE SEQUENCE [LARGE SCALE GENOMIC DNA]</scope>
    <source>
        <strain evidence="2 3">DS02</strain>
    </source>
</reference>
<dbReference type="EMBL" id="NDIQ01000022">
    <property type="protein sequence ID" value="PRT57023.1"/>
    <property type="molecule type" value="Genomic_DNA"/>
</dbReference>
<dbReference type="STRING" id="45607.A0A2T0FPV0"/>
<comment type="caution">
    <text evidence="2">The sequence shown here is derived from an EMBL/GenBank/DDBJ whole genome shotgun (WGS) entry which is preliminary data.</text>
</comment>
<dbReference type="GO" id="GO:0005737">
    <property type="term" value="C:cytoplasm"/>
    <property type="evidence" value="ECO:0007669"/>
    <property type="project" value="TreeGrafter"/>
</dbReference>
<organism evidence="2 3">
    <name type="scientific">Wickerhamiella sorbophila</name>
    <dbReference type="NCBI Taxonomy" id="45607"/>
    <lineage>
        <taxon>Eukaryota</taxon>
        <taxon>Fungi</taxon>
        <taxon>Dikarya</taxon>
        <taxon>Ascomycota</taxon>
        <taxon>Saccharomycotina</taxon>
        <taxon>Dipodascomycetes</taxon>
        <taxon>Dipodascales</taxon>
        <taxon>Trichomonascaceae</taxon>
        <taxon>Wickerhamiella</taxon>
    </lineage>
</organism>
<proteinExistence type="predicted"/>
<feature type="region of interest" description="Disordered" evidence="1">
    <location>
        <begin position="299"/>
        <end position="422"/>
    </location>
</feature>